<dbReference type="SUPFAM" id="SSF52540">
    <property type="entry name" value="P-loop containing nucleoside triphosphate hydrolases"/>
    <property type="match status" value="1"/>
</dbReference>
<dbReference type="InterPro" id="IPR027417">
    <property type="entry name" value="P-loop_NTPase"/>
</dbReference>
<dbReference type="AlphaFoldDB" id="A0A078KMT0"/>
<dbReference type="EMBL" id="LM995447">
    <property type="protein sequence ID" value="CDZ23768.1"/>
    <property type="molecule type" value="Genomic_DNA"/>
</dbReference>
<evidence type="ECO:0000313" key="2">
    <source>
        <dbReference type="Proteomes" id="UP000032431"/>
    </source>
</evidence>
<dbReference type="HOGENOM" id="CLU_084710_0_0_9"/>
<dbReference type="Proteomes" id="UP000032431">
    <property type="component" value="Chromosome I"/>
</dbReference>
<protein>
    <recommendedName>
        <fullName evidence="3">CobQ/CobB/MinD/ParA nucleotide binding domain-containing protein</fullName>
    </recommendedName>
</protein>
<dbReference type="Gene3D" id="3.40.50.300">
    <property type="entry name" value="P-loop containing nucleotide triphosphate hydrolases"/>
    <property type="match status" value="1"/>
</dbReference>
<dbReference type="KEGG" id="ccel:CCDG5_0638"/>
<reference evidence="2" key="1">
    <citation type="submission" date="2014-07" db="EMBL/GenBank/DDBJ databases">
        <authorList>
            <person name="Wibberg D."/>
        </authorList>
    </citation>
    <scope>NUCLEOTIDE SEQUENCE [LARGE SCALE GENOMIC DNA]</scope>
    <source>
        <strain evidence="2">DG5</strain>
    </source>
</reference>
<organism evidence="1 2">
    <name type="scientific">[Clostridium] cellulosi</name>
    <dbReference type="NCBI Taxonomy" id="29343"/>
    <lineage>
        <taxon>Bacteria</taxon>
        <taxon>Bacillati</taxon>
        <taxon>Bacillota</taxon>
        <taxon>Clostridia</taxon>
        <taxon>Eubacteriales</taxon>
        <taxon>Oscillospiraceae</taxon>
        <taxon>Oscillospiraceae incertae sedis</taxon>
    </lineage>
</organism>
<dbReference type="STRING" id="29343.CCDG5_0638"/>
<evidence type="ECO:0008006" key="3">
    <source>
        <dbReference type="Google" id="ProtNLM"/>
    </source>
</evidence>
<dbReference type="PATRIC" id="fig|29343.3.peg.664"/>
<evidence type="ECO:0000313" key="1">
    <source>
        <dbReference type="EMBL" id="CDZ23768.1"/>
    </source>
</evidence>
<keyword evidence="2" id="KW-1185">Reference proteome</keyword>
<sequence>MVSITSKRVIIITGHYGSGKTNFAINLALDISHNERVCLADLDIVNPYFRAADSKDILEKSGVQVLAPIYAGSNLDIPALPPQFYSLFTDKSRRVILDVGGDDAGAAALGQYAKIIKEEDNFEHLYVINARRALTQTPEDAVQILHEIEAAGHVPITAIVNNTNLSNETDAGIVRESVAFANEVSRLSSLPIKCTTVKESIAKELSDIENIYPVKIYVKTPWQE</sequence>
<gene>
    <name evidence="1" type="ORF">CCDG5_0638</name>
</gene>
<name>A0A078KMT0_9FIRM</name>
<accession>A0A078KMT0</accession>
<proteinExistence type="predicted"/>